<feature type="compositionally biased region" description="Pro residues" evidence="1">
    <location>
        <begin position="96"/>
        <end position="105"/>
    </location>
</feature>
<dbReference type="PANTHER" id="PTHR37014:SF10">
    <property type="entry name" value="RICH PROTEIN MS8, PUTATIVE (AFU_ORTHOLOGUE AFUA_7G05650)-RELATED"/>
    <property type="match status" value="1"/>
</dbReference>
<dbReference type="Proteomes" id="UP000249789">
    <property type="component" value="Unassembled WGS sequence"/>
</dbReference>
<reference evidence="3 4" key="1">
    <citation type="submission" date="2018-02" db="EMBL/GenBank/DDBJ databases">
        <title>The genomes of Aspergillus section Nigri reveals drivers in fungal speciation.</title>
        <authorList>
            <consortium name="DOE Joint Genome Institute"/>
            <person name="Vesth T.C."/>
            <person name="Nybo J."/>
            <person name="Theobald S."/>
            <person name="Brandl J."/>
            <person name="Frisvad J.C."/>
            <person name="Nielsen K.F."/>
            <person name="Lyhne E.K."/>
            <person name="Kogle M.E."/>
            <person name="Kuo A."/>
            <person name="Riley R."/>
            <person name="Clum A."/>
            <person name="Nolan M."/>
            <person name="Lipzen A."/>
            <person name="Salamov A."/>
            <person name="Henrissat B."/>
            <person name="Wiebenga A."/>
            <person name="De vries R.P."/>
            <person name="Grigoriev I.V."/>
            <person name="Mortensen U.H."/>
            <person name="Andersen M.R."/>
            <person name="Baker S.E."/>
        </authorList>
    </citation>
    <scope>NUCLEOTIDE SEQUENCE [LARGE SCALE GENOMIC DNA]</scope>
    <source>
        <strain evidence="3 4">CBS 313.89</strain>
    </source>
</reference>
<feature type="region of interest" description="Disordered" evidence="1">
    <location>
        <begin position="1"/>
        <end position="147"/>
    </location>
</feature>
<organism evidence="3 4">
    <name type="scientific">Aspergillus fijiensis CBS 313.89</name>
    <dbReference type="NCBI Taxonomy" id="1448319"/>
    <lineage>
        <taxon>Eukaryota</taxon>
        <taxon>Fungi</taxon>
        <taxon>Dikarya</taxon>
        <taxon>Ascomycota</taxon>
        <taxon>Pezizomycotina</taxon>
        <taxon>Eurotiomycetes</taxon>
        <taxon>Eurotiomycetidae</taxon>
        <taxon>Eurotiales</taxon>
        <taxon>Aspergillaceae</taxon>
        <taxon>Aspergillus</taxon>
    </lineage>
</organism>
<proteinExistence type="predicted"/>
<dbReference type="VEuPathDB" id="FungiDB:BO72DRAFT_489388"/>
<feature type="compositionally biased region" description="Low complexity" evidence="1">
    <location>
        <begin position="34"/>
        <end position="46"/>
    </location>
</feature>
<keyword evidence="4" id="KW-1185">Reference proteome</keyword>
<name>A0A8G1RJP6_9EURO</name>
<dbReference type="InterPro" id="IPR008816">
    <property type="entry name" value="Gly_zipper_2TM_dom"/>
</dbReference>
<dbReference type="GeneID" id="63865420"/>
<dbReference type="OrthoDB" id="4511000at2759"/>
<evidence type="ECO:0000256" key="1">
    <source>
        <dbReference type="SAM" id="MobiDB-lite"/>
    </source>
</evidence>
<dbReference type="RefSeq" id="XP_040796995.1">
    <property type="nucleotide sequence ID" value="XM_040948087.1"/>
</dbReference>
<dbReference type="GO" id="GO:0019867">
    <property type="term" value="C:outer membrane"/>
    <property type="evidence" value="ECO:0007669"/>
    <property type="project" value="InterPro"/>
</dbReference>
<feature type="compositionally biased region" description="Pro residues" evidence="1">
    <location>
        <begin position="67"/>
        <end position="79"/>
    </location>
</feature>
<feature type="domain" description="Glycine zipper 2TM" evidence="2">
    <location>
        <begin position="144"/>
        <end position="182"/>
    </location>
</feature>
<evidence type="ECO:0000313" key="3">
    <source>
        <dbReference type="EMBL" id="RAK72985.1"/>
    </source>
</evidence>
<gene>
    <name evidence="3" type="ORF">BO72DRAFT_489388</name>
</gene>
<dbReference type="Pfam" id="PF05433">
    <property type="entry name" value="Rick_17kDa_Anti"/>
    <property type="match status" value="1"/>
</dbReference>
<feature type="compositionally biased region" description="Polar residues" evidence="1">
    <location>
        <begin position="110"/>
        <end position="123"/>
    </location>
</feature>
<protein>
    <recommendedName>
        <fullName evidence="2">Glycine zipper 2TM domain-containing protein</fullName>
    </recommendedName>
</protein>
<dbReference type="AlphaFoldDB" id="A0A8G1RJP6"/>
<evidence type="ECO:0000313" key="4">
    <source>
        <dbReference type="Proteomes" id="UP000249789"/>
    </source>
</evidence>
<sequence>MGEPYSSAQPPPAQQQQQYDYNYNYPSAYHDQHPPNYQQQQHYGYPSQCDVTQIPRSHPDEAGGGAPPAPNQQQQPPPRYYDYDYDYDHNRLGPQYEPPRPPPPHGIVRQGSSAEYYNQSQHDLAQPQPVDHEGADNPESSDRGLGGAILGGTTGFYLGHKKSHGLLGAVGGAILGSLMENKLKEARGKEDHDGSIYGGGGGGGSAYGGGVITGMGMDMGIITTITTIGIIGIGIIGVRRGGVVRGMGRGTVVGKEMGMGMINSWEEVRVGEKVLWIYQSQLEHWQMLKENDDTAEWDITIVAAGALQQFSATWTLVRWLDRNLGEPHLKTRSVKDKSNVEIGTIDSVENRQ</sequence>
<accession>A0A8G1RJP6</accession>
<evidence type="ECO:0000259" key="2">
    <source>
        <dbReference type="Pfam" id="PF05433"/>
    </source>
</evidence>
<dbReference type="EMBL" id="KZ824686">
    <property type="protein sequence ID" value="RAK72985.1"/>
    <property type="molecule type" value="Genomic_DNA"/>
</dbReference>
<dbReference type="PANTHER" id="PTHR37014">
    <property type="entry name" value="EXPRESSION LETHALITY PROTEIN HEL10, PUTATIVE (AFU_ORTHOLOGUE AFUA_1G06580)-RELATED"/>
    <property type="match status" value="1"/>
</dbReference>
<feature type="compositionally biased region" description="Low complexity" evidence="1">
    <location>
        <begin position="1"/>
        <end position="26"/>
    </location>
</feature>